<gene>
    <name evidence="1" type="ORF">KC19_6G015000</name>
</gene>
<organism evidence="1 2">
    <name type="scientific">Ceratodon purpureus</name>
    <name type="common">Fire moss</name>
    <name type="synonym">Dicranum purpureum</name>
    <dbReference type="NCBI Taxonomy" id="3225"/>
    <lineage>
        <taxon>Eukaryota</taxon>
        <taxon>Viridiplantae</taxon>
        <taxon>Streptophyta</taxon>
        <taxon>Embryophyta</taxon>
        <taxon>Bryophyta</taxon>
        <taxon>Bryophytina</taxon>
        <taxon>Bryopsida</taxon>
        <taxon>Dicranidae</taxon>
        <taxon>Pseudoditrichales</taxon>
        <taxon>Ditrichaceae</taxon>
        <taxon>Ceratodon</taxon>
    </lineage>
</organism>
<accession>A0A8T0HE01</accession>
<keyword evidence="2" id="KW-1185">Reference proteome</keyword>
<reference evidence="1 2" key="1">
    <citation type="submission" date="2020-06" db="EMBL/GenBank/DDBJ databases">
        <title>WGS assembly of Ceratodon purpureus strain R40.</title>
        <authorList>
            <person name="Carey S.B."/>
            <person name="Jenkins J."/>
            <person name="Shu S."/>
            <person name="Lovell J.T."/>
            <person name="Sreedasyam A."/>
            <person name="Maumus F."/>
            <person name="Tiley G.P."/>
            <person name="Fernandez-Pozo N."/>
            <person name="Barry K."/>
            <person name="Chen C."/>
            <person name="Wang M."/>
            <person name="Lipzen A."/>
            <person name="Daum C."/>
            <person name="Saski C.A."/>
            <person name="Payton A.C."/>
            <person name="Mcbreen J.C."/>
            <person name="Conrad R.E."/>
            <person name="Kollar L.M."/>
            <person name="Olsson S."/>
            <person name="Huttunen S."/>
            <person name="Landis J.B."/>
            <person name="Wickett N.J."/>
            <person name="Johnson M.G."/>
            <person name="Rensing S.A."/>
            <person name="Grimwood J."/>
            <person name="Schmutz J."/>
            <person name="Mcdaniel S.F."/>
        </authorList>
    </citation>
    <scope>NUCLEOTIDE SEQUENCE [LARGE SCALE GENOMIC DNA]</scope>
    <source>
        <strain evidence="1 2">R40</strain>
    </source>
</reference>
<protein>
    <submittedName>
        <fullName evidence="1">Uncharacterized protein</fullName>
    </submittedName>
</protein>
<name>A0A8T0HE01_CERPU</name>
<dbReference type="AlphaFoldDB" id="A0A8T0HE01"/>
<evidence type="ECO:0000313" key="2">
    <source>
        <dbReference type="Proteomes" id="UP000822688"/>
    </source>
</evidence>
<comment type="caution">
    <text evidence="1">The sequence shown here is derived from an EMBL/GenBank/DDBJ whole genome shotgun (WGS) entry which is preliminary data.</text>
</comment>
<proteinExistence type="predicted"/>
<evidence type="ECO:0000313" key="1">
    <source>
        <dbReference type="EMBL" id="KAG0568369.1"/>
    </source>
</evidence>
<dbReference type="Proteomes" id="UP000822688">
    <property type="component" value="Chromosome 6"/>
</dbReference>
<sequence>MSTDASNACCMRVRSERIQSIILICNKGDSWRDSWDVGGKWSAQTEYAAKTVSPVPGLRNDVARGTNQVASHQVREEVTPGPAGYTVIRLSPYSSRVKL</sequence>
<dbReference type="EMBL" id="CM026427">
    <property type="protein sequence ID" value="KAG0568369.1"/>
    <property type="molecule type" value="Genomic_DNA"/>
</dbReference>